<evidence type="ECO:0000256" key="4">
    <source>
        <dbReference type="ARBA" id="ARBA00022989"/>
    </source>
</evidence>
<comment type="caution">
    <text evidence="7">The sequence shown here is derived from an EMBL/GenBank/DDBJ whole genome shotgun (WGS) entry which is preliminary data.</text>
</comment>
<sequence>MLAALPYVGVLLLAIYAKLAKKLTASGTIAAIFVGFAITWGLGWIGLLTLGLFFFSSSFLSSFKQQLKEEDINEKGSTRDGMQVLANGGVAAIMSVLYGLFLSPLYAIGFFASLAAANADTWASEIGPLSKRRPIHIATCKRVDQGTSGAISIMGTCAALVGSFVIACIGLLYDVTNSFLIVIIITVSGFVGNLIDTLVGAYSQVLYRCNCCGMNTERRMHCGSKTEQIKGLKWVNNDIVNMSCTISAAIIAMIIAWFIV</sequence>
<dbReference type="Pfam" id="PF01940">
    <property type="entry name" value="DUF92"/>
    <property type="match status" value="1"/>
</dbReference>
<dbReference type="OrthoDB" id="9808500at2"/>
<dbReference type="InterPro" id="IPR002794">
    <property type="entry name" value="DUF92_TMEM19"/>
</dbReference>
<protein>
    <recommendedName>
        <fullName evidence="9">DUF92 domain-containing protein</fullName>
    </recommendedName>
</protein>
<feature type="transmembrane region" description="Helical" evidence="6">
    <location>
        <begin position="239"/>
        <end position="259"/>
    </location>
</feature>
<dbReference type="STRING" id="1236971.JCM9152_2145"/>
<proteinExistence type="inferred from homology"/>
<feature type="transmembrane region" description="Helical" evidence="6">
    <location>
        <begin position="84"/>
        <end position="101"/>
    </location>
</feature>
<gene>
    <name evidence="7" type="ORF">JCM9152_2145</name>
</gene>
<dbReference type="EMBL" id="BAUU01000013">
    <property type="protein sequence ID" value="GAE30729.1"/>
    <property type="molecule type" value="Genomic_DNA"/>
</dbReference>
<keyword evidence="4 6" id="KW-1133">Transmembrane helix</keyword>
<dbReference type="Proteomes" id="UP000018895">
    <property type="component" value="Unassembled WGS sequence"/>
</dbReference>
<keyword evidence="3 6" id="KW-0812">Transmembrane</keyword>
<evidence type="ECO:0000313" key="7">
    <source>
        <dbReference type="EMBL" id="GAE30729.1"/>
    </source>
</evidence>
<evidence type="ECO:0000256" key="3">
    <source>
        <dbReference type="ARBA" id="ARBA00022692"/>
    </source>
</evidence>
<comment type="similarity">
    <text evidence="2">Belongs to the TMEM19 family.</text>
</comment>
<dbReference type="RefSeq" id="WP_035343645.1">
    <property type="nucleotide sequence ID" value="NZ_BAUU01000013.1"/>
</dbReference>
<comment type="subcellular location">
    <subcellularLocation>
        <location evidence="1">Membrane</location>
        <topology evidence="1">Multi-pass membrane protein</topology>
    </subcellularLocation>
</comment>
<feature type="transmembrane region" description="Helical" evidence="6">
    <location>
        <begin position="27"/>
        <end position="55"/>
    </location>
</feature>
<evidence type="ECO:0000256" key="2">
    <source>
        <dbReference type="ARBA" id="ARBA00009012"/>
    </source>
</evidence>
<evidence type="ECO:0000256" key="5">
    <source>
        <dbReference type="ARBA" id="ARBA00023136"/>
    </source>
</evidence>
<dbReference type="GO" id="GO:0016020">
    <property type="term" value="C:membrane"/>
    <property type="evidence" value="ECO:0007669"/>
    <property type="project" value="UniProtKB-SubCell"/>
</dbReference>
<evidence type="ECO:0000256" key="1">
    <source>
        <dbReference type="ARBA" id="ARBA00004141"/>
    </source>
</evidence>
<keyword evidence="8" id="KW-1185">Reference proteome</keyword>
<name>W4QHA3_9BACI</name>
<organism evidence="7 8">
    <name type="scientific">Halalkalibacter hemicellulosilyticusJCM 9152</name>
    <dbReference type="NCBI Taxonomy" id="1236971"/>
    <lineage>
        <taxon>Bacteria</taxon>
        <taxon>Bacillati</taxon>
        <taxon>Bacillota</taxon>
        <taxon>Bacilli</taxon>
        <taxon>Bacillales</taxon>
        <taxon>Bacillaceae</taxon>
        <taxon>Halalkalibacter</taxon>
    </lineage>
</organism>
<evidence type="ECO:0000256" key="6">
    <source>
        <dbReference type="SAM" id="Phobius"/>
    </source>
</evidence>
<dbReference type="AlphaFoldDB" id="W4QHA3"/>
<evidence type="ECO:0000313" key="8">
    <source>
        <dbReference type="Proteomes" id="UP000018895"/>
    </source>
</evidence>
<dbReference type="PANTHER" id="PTHR13353:SF5">
    <property type="entry name" value="TRANSMEMBRANE PROTEIN 19"/>
    <property type="match status" value="1"/>
</dbReference>
<feature type="transmembrane region" description="Helical" evidence="6">
    <location>
        <begin position="150"/>
        <end position="173"/>
    </location>
</feature>
<keyword evidence="5 6" id="KW-0472">Membrane</keyword>
<dbReference type="PANTHER" id="PTHR13353">
    <property type="entry name" value="TRANSMEMBRANE PROTEIN 19"/>
    <property type="match status" value="1"/>
</dbReference>
<evidence type="ECO:0008006" key="9">
    <source>
        <dbReference type="Google" id="ProtNLM"/>
    </source>
</evidence>
<reference evidence="7" key="1">
    <citation type="journal article" date="2014" name="Genome Announc.">
        <title>Draft Genome Sequences of Three Alkaliphilic Bacillus Strains, Bacillus wakoensis JCM 9140T, Bacillus akibai JCM 9157T, and Bacillus hemicellulosilyticus JCM 9152T.</title>
        <authorList>
            <person name="Yuki M."/>
            <person name="Oshima K."/>
            <person name="Suda W."/>
            <person name="Oshida Y."/>
            <person name="Kitamura K."/>
            <person name="Iida T."/>
            <person name="Hattori M."/>
            <person name="Ohkuma M."/>
        </authorList>
    </citation>
    <scope>NUCLEOTIDE SEQUENCE [LARGE SCALE GENOMIC DNA]</scope>
    <source>
        <strain evidence="7">JCM 9152</strain>
    </source>
</reference>
<feature type="transmembrane region" description="Helical" evidence="6">
    <location>
        <begin position="179"/>
        <end position="199"/>
    </location>
</feature>
<accession>W4QHA3</accession>